<accession>A0A2Z6TUI5</accession>
<feature type="compositionally biased region" description="Low complexity" evidence="1">
    <location>
        <begin position="151"/>
        <end position="163"/>
    </location>
</feature>
<organism evidence="4 5">
    <name type="scientific">Lactobacillus rodentium</name>
    <dbReference type="NCBI Taxonomy" id="947835"/>
    <lineage>
        <taxon>Bacteria</taxon>
        <taxon>Bacillati</taxon>
        <taxon>Bacillota</taxon>
        <taxon>Bacilli</taxon>
        <taxon>Lactobacillales</taxon>
        <taxon>Lactobacillaceae</taxon>
        <taxon>Lactobacillus</taxon>
    </lineage>
</organism>
<evidence type="ECO:0000313" key="4">
    <source>
        <dbReference type="EMBL" id="GBG05379.1"/>
    </source>
</evidence>
<dbReference type="InterPro" id="IPR001387">
    <property type="entry name" value="Cro/C1-type_HTH"/>
</dbReference>
<dbReference type="Gene3D" id="1.10.260.40">
    <property type="entry name" value="lambda repressor-like DNA-binding domains"/>
    <property type="match status" value="1"/>
</dbReference>
<dbReference type="InterPro" id="IPR025194">
    <property type="entry name" value="RodZ-like_C"/>
</dbReference>
<dbReference type="PANTHER" id="PTHR34475">
    <property type="match status" value="1"/>
</dbReference>
<name>A0A2Z6TUI5_9LACO</name>
<dbReference type="Pfam" id="PF13413">
    <property type="entry name" value="HTH_25"/>
    <property type="match status" value="1"/>
</dbReference>
<dbReference type="SUPFAM" id="SSF47413">
    <property type="entry name" value="lambda repressor-like DNA-binding domains"/>
    <property type="match status" value="1"/>
</dbReference>
<feature type="transmembrane region" description="Helical" evidence="2">
    <location>
        <begin position="110"/>
        <end position="131"/>
    </location>
</feature>
<evidence type="ECO:0000259" key="3">
    <source>
        <dbReference type="Pfam" id="PF13464"/>
    </source>
</evidence>
<feature type="region of interest" description="Disordered" evidence="1">
    <location>
        <begin position="151"/>
        <end position="172"/>
    </location>
</feature>
<evidence type="ECO:0000256" key="1">
    <source>
        <dbReference type="SAM" id="MobiDB-lite"/>
    </source>
</evidence>
<feature type="compositionally biased region" description="Polar residues" evidence="1">
    <location>
        <begin position="334"/>
        <end position="347"/>
    </location>
</feature>
<proteinExistence type="predicted"/>
<reference evidence="5" key="1">
    <citation type="submission" date="2018-03" db="EMBL/GenBank/DDBJ databases">
        <title>New taxa in the Lactobacillus gasseri group.</title>
        <authorList>
            <person name="Tanizawa Y."/>
            <person name="Tohno M."/>
            <person name="Endo A."/>
            <person name="Arita M."/>
        </authorList>
    </citation>
    <scope>NUCLEOTIDE SEQUENCE [LARGE SCALE GENOMIC DNA]</scope>
    <source>
        <strain evidence="5">DSM 24759</strain>
    </source>
</reference>
<comment type="caution">
    <text evidence="4">The sequence shown here is derived from an EMBL/GenBank/DDBJ whole genome shotgun (WGS) entry which is preliminary data.</text>
</comment>
<gene>
    <name evidence="4" type="ORF">LrDSM24759_12930</name>
</gene>
<dbReference type="EMBL" id="BFBY01000012">
    <property type="protein sequence ID" value="GBG05379.1"/>
    <property type="molecule type" value="Genomic_DNA"/>
</dbReference>
<dbReference type="Pfam" id="PF13464">
    <property type="entry name" value="RodZ_C"/>
    <property type="match status" value="1"/>
</dbReference>
<dbReference type="PANTHER" id="PTHR34475:SF1">
    <property type="entry name" value="CYTOSKELETON PROTEIN RODZ"/>
    <property type="match status" value="1"/>
</dbReference>
<dbReference type="InterPro" id="IPR050400">
    <property type="entry name" value="Bact_Cytoskel_RodZ"/>
</dbReference>
<protein>
    <submittedName>
        <fullName evidence="4">Membrane protein</fullName>
    </submittedName>
</protein>
<keyword evidence="5" id="KW-1185">Reference proteome</keyword>
<keyword evidence="2" id="KW-1133">Transmembrane helix</keyword>
<feature type="domain" description="Cytoskeleton protein RodZ-like C-terminal" evidence="3">
    <location>
        <begin position="207"/>
        <end position="263"/>
    </location>
</feature>
<dbReference type="CDD" id="cd00093">
    <property type="entry name" value="HTH_XRE"/>
    <property type="match status" value="1"/>
</dbReference>
<feature type="region of interest" description="Disordered" evidence="1">
    <location>
        <begin position="280"/>
        <end position="372"/>
    </location>
</feature>
<feature type="compositionally biased region" description="Low complexity" evidence="1">
    <location>
        <begin position="348"/>
        <end position="372"/>
    </location>
</feature>
<sequence>MSDIGDKLRKAREEKGMSLKDIEKITKIQYRYLEALEKDDFDQLPGDFYARAFIKQYAQVVGLNGNELLNDLHADVPESKPEEYVENSIDNKREEVRRTTNNKKGLWRAYLPKAAAIIGIFLVIFVVYLLYSHFFAGNSNQQSANQANNITVSSSSEATSKSVKTSKKHSATSKIRLESLGNNTYRVRDWSKAKNRDLKLSTGATSTYAQVTVDGNVVWQGTINSNDSHTVKLGKDIGNVSVLFGNTQSTKLILDGKKVKAQDESNPSASMTINFIFRNSSSSQDSSGTSSSTYSQSSNSALTGSQNTTSSQNSQTTRNNGSQASSATSGSQSRQPVQSEQPQQSAATTEQPTQNTQTTGQTQNTTGGNTNR</sequence>
<dbReference type="AlphaFoldDB" id="A0A2Z6TUI5"/>
<dbReference type="Proteomes" id="UP000257317">
    <property type="component" value="Unassembled WGS sequence"/>
</dbReference>
<evidence type="ECO:0000256" key="2">
    <source>
        <dbReference type="SAM" id="Phobius"/>
    </source>
</evidence>
<keyword evidence="2" id="KW-0472">Membrane</keyword>
<keyword evidence="2" id="KW-0812">Transmembrane</keyword>
<dbReference type="RefSeq" id="WP_117118708.1">
    <property type="nucleotide sequence ID" value="NZ_BFBY01000012.1"/>
</dbReference>
<dbReference type="InterPro" id="IPR010982">
    <property type="entry name" value="Lambda_DNA-bd_dom_sf"/>
</dbReference>
<dbReference type="GO" id="GO:0003677">
    <property type="term" value="F:DNA binding"/>
    <property type="evidence" value="ECO:0007669"/>
    <property type="project" value="InterPro"/>
</dbReference>
<dbReference type="OrthoDB" id="9797543at2"/>
<evidence type="ECO:0000313" key="5">
    <source>
        <dbReference type="Proteomes" id="UP000257317"/>
    </source>
</evidence>
<feature type="compositionally biased region" description="Low complexity" evidence="1">
    <location>
        <begin position="280"/>
        <end position="333"/>
    </location>
</feature>